<proteinExistence type="predicted"/>
<name>A0AB39IW81_9GAMM</name>
<evidence type="ECO:0000313" key="1">
    <source>
        <dbReference type="EMBL" id="XDL25719.1"/>
    </source>
</evidence>
<organism evidence="1">
    <name type="scientific">Dickeya oryzae</name>
    <dbReference type="NCBI Taxonomy" id="1240404"/>
    <lineage>
        <taxon>Bacteria</taxon>
        <taxon>Pseudomonadati</taxon>
        <taxon>Pseudomonadota</taxon>
        <taxon>Gammaproteobacteria</taxon>
        <taxon>Enterobacterales</taxon>
        <taxon>Pectobacteriaceae</taxon>
        <taxon>Dickeya</taxon>
    </lineage>
</organism>
<dbReference type="RefSeq" id="WP_210174104.1">
    <property type="nucleotide sequence ID" value="NZ_CP162670.1"/>
</dbReference>
<sequence>MQSVGQGLNSGKTTPVTAGRQGCQITRCIRLWLYQIALSALNLASLHKYLKNDVAPRQTGLRFEYSDG</sequence>
<reference evidence="1" key="1">
    <citation type="submission" date="2024-07" db="EMBL/GenBank/DDBJ databases">
        <authorList>
            <person name="Pedron J."/>
        </authorList>
    </citation>
    <scope>NUCLEOTIDE SEQUENCE</scope>
    <source>
        <strain evidence="1">A003-S1-M15</strain>
    </source>
</reference>
<dbReference type="AlphaFoldDB" id="A0AB39IW81"/>
<dbReference type="EMBL" id="CP162670">
    <property type="protein sequence ID" value="XDL25719.1"/>
    <property type="molecule type" value="Genomic_DNA"/>
</dbReference>
<protein>
    <recommendedName>
        <fullName evidence="2">Transposase DDE domain-containing protein</fullName>
    </recommendedName>
</protein>
<dbReference type="GeneID" id="302581175"/>
<evidence type="ECO:0008006" key="2">
    <source>
        <dbReference type="Google" id="ProtNLM"/>
    </source>
</evidence>
<gene>
    <name evidence="1" type="ORF">LF929_005840</name>
</gene>
<accession>A0AB39IW81</accession>